<accession>A0A5N0T398</accession>
<dbReference type="RefSeq" id="WP_150865734.1">
    <property type="nucleotide sequence ID" value="NZ_VYXP01000014.1"/>
</dbReference>
<dbReference type="AlphaFoldDB" id="A0A5N0T398"/>
<keyword evidence="1" id="KW-0812">Transmembrane</keyword>
<gene>
    <name evidence="2" type="ORF">F3N42_15245</name>
</gene>
<keyword evidence="1" id="KW-0472">Membrane</keyword>
<sequence>MIVECPKCNKPMSSVAPRCPACGFVPEDLSDEQREELQRRRLRDRIYHLKMTSYVAISLMLAACGWYWWESPEFTQAPGTVPVILLSLGVVGYLVTRVFLHSARKQLKKLR</sequence>
<dbReference type="EMBL" id="VYXP01000014">
    <property type="protein sequence ID" value="KAA9129550.1"/>
    <property type="molecule type" value="Genomic_DNA"/>
</dbReference>
<name>A0A5N0T398_9GAMM</name>
<evidence type="ECO:0000313" key="2">
    <source>
        <dbReference type="EMBL" id="KAA9129550.1"/>
    </source>
</evidence>
<keyword evidence="3" id="KW-1185">Reference proteome</keyword>
<comment type="caution">
    <text evidence="2">The sequence shown here is derived from an EMBL/GenBank/DDBJ whole genome shotgun (WGS) entry which is preliminary data.</text>
</comment>
<feature type="transmembrane region" description="Helical" evidence="1">
    <location>
        <begin position="47"/>
        <end position="69"/>
    </location>
</feature>
<evidence type="ECO:0008006" key="4">
    <source>
        <dbReference type="Google" id="ProtNLM"/>
    </source>
</evidence>
<evidence type="ECO:0000256" key="1">
    <source>
        <dbReference type="SAM" id="Phobius"/>
    </source>
</evidence>
<reference evidence="2 3" key="1">
    <citation type="submission" date="2019-09" db="EMBL/GenBank/DDBJ databases">
        <title>Wenzhouxiangella sp. Genome sequencing and assembly.</title>
        <authorList>
            <person name="Zhang R."/>
        </authorList>
    </citation>
    <scope>NUCLEOTIDE SEQUENCE [LARGE SCALE GENOMIC DNA]</scope>
    <source>
        <strain evidence="2 3">W260</strain>
    </source>
</reference>
<keyword evidence="1" id="KW-1133">Transmembrane helix</keyword>
<protein>
    <recommendedName>
        <fullName evidence="4">Zinc ribbon domain-containing protein</fullName>
    </recommendedName>
</protein>
<proteinExistence type="predicted"/>
<feature type="transmembrane region" description="Helical" evidence="1">
    <location>
        <begin position="81"/>
        <end position="100"/>
    </location>
</feature>
<evidence type="ECO:0000313" key="3">
    <source>
        <dbReference type="Proteomes" id="UP000325372"/>
    </source>
</evidence>
<dbReference type="Proteomes" id="UP000325372">
    <property type="component" value="Unassembled WGS sequence"/>
</dbReference>
<organism evidence="2 3">
    <name type="scientific">Marinihelvus fidelis</name>
    <dbReference type="NCBI Taxonomy" id="2613842"/>
    <lineage>
        <taxon>Bacteria</taxon>
        <taxon>Pseudomonadati</taxon>
        <taxon>Pseudomonadota</taxon>
        <taxon>Gammaproteobacteria</taxon>
        <taxon>Chromatiales</taxon>
        <taxon>Wenzhouxiangellaceae</taxon>
        <taxon>Marinihelvus</taxon>
    </lineage>
</organism>